<name>A0ABT5DLJ2_9BACT</name>
<sequence length="179" mass="18933">MSELDPLEIACTPTINVDVGGVTVWRVTNSTSSIRWSSPGSRDVIQLDGQGDGVTCQITGLKGGETTITAQEMSGQGRERTLPISVGLMFVYGPDGNLYAAPTASFSLVENTQARVLNIPTLAEMAEKEAYYVPPSGSGVEGIINVTCYVINLGYIRSNPDDLWTPSSSAQGGKKKSGQ</sequence>
<evidence type="ECO:0000313" key="2">
    <source>
        <dbReference type="Proteomes" id="UP001221838"/>
    </source>
</evidence>
<accession>A0ABT5DLJ2</accession>
<keyword evidence="2" id="KW-1185">Reference proteome</keyword>
<evidence type="ECO:0000313" key="1">
    <source>
        <dbReference type="EMBL" id="MDC0714532.1"/>
    </source>
</evidence>
<evidence type="ECO:0008006" key="3">
    <source>
        <dbReference type="Google" id="ProtNLM"/>
    </source>
</evidence>
<reference evidence="1 2" key="1">
    <citation type="submission" date="2022-11" db="EMBL/GenBank/DDBJ databases">
        <title>Minimal conservation of predation-associated metabolite biosynthetic gene clusters underscores biosynthetic potential of Myxococcota including descriptions for ten novel species: Archangium lansinium sp. nov., Myxococcus landrumus sp. nov., Nannocystis bai.</title>
        <authorList>
            <person name="Ahearne A."/>
            <person name="Stevens C."/>
            <person name="Dowd S."/>
        </authorList>
    </citation>
    <scope>NUCLEOTIDE SEQUENCE [LARGE SCALE GENOMIC DNA]</scope>
    <source>
        <strain evidence="1 2">NCWAL01</strain>
    </source>
</reference>
<dbReference type="RefSeq" id="WP_272145195.1">
    <property type="nucleotide sequence ID" value="NZ_JAQNDM010000002.1"/>
</dbReference>
<comment type="caution">
    <text evidence="1">The sequence shown here is derived from an EMBL/GenBank/DDBJ whole genome shotgun (WGS) entry which is preliminary data.</text>
</comment>
<dbReference type="EMBL" id="JAQNDM010000002">
    <property type="protein sequence ID" value="MDC0714532.1"/>
    <property type="molecule type" value="Genomic_DNA"/>
</dbReference>
<protein>
    <recommendedName>
        <fullName evidence="3">BIG2 domain-containing protein</fullName>
    </recommendedName>
</protein>
<proteinExistence type="predicted"/>
<dbReference type="Proteomes" id="UP001221838">
    <property type="component" value="Unassembled WGS sequence"/>
</dbReference>
<organism evidence="1 2">
    <name type="scientific">Stigmatella ashevillensis</name>
    <dbReference type="NCBI Taxonomy" id="2995309"/>
    <lineage>
        <taxon>Bacteria</taxon>
        <taxon>Pseudomonadati</taxon>
        <taxon>Myxococcota</taxon>
        <taxon>Myxococcia</taxon>
        <taxon>Myxococcales</taxon>
        <taxon>Cystobacterineae</taxon>
        <taxon>Archangiaceae</taxon>
        <taxon>Stigmatella</taxon>
    </lineage>
</organism>
<gene>
    <name evidence="1" type="ORF">POL68_39155</name>
</gene>